<dbReference type="Proteomes" id="UP000299102">
    <property type="component" value="Unassembled WGS sequence"/>
</dbReference>
<evidence type="ECO:0000256" key="1">
    <source>
        <dbReference type="SAM" id="MobiDB-lite"/>
    </source>
</evidence>
<evidence type="ECO:0000313" key="3">
    <source>
        <dbReference type="Proteomes" id="UP000299102"/>
    </source>
</evidence>
<feature type="region of interest" description="Disordered" evidence="1">
    <location>
        <begin position="1"/>
        <end position="28"/>
    </location>
</feature>
<organism evidence="2 3">
    <name type="scientific">Eumeta variegata</name>
    <name type="common">Bagworm moth</name>
    <name type="synonym">Eumeta japonica</name>
    <dbReference type="NCBI Taxonomy" id="151549"/>
    <lineage>
        <taxon>Eukaryota</taxon>
        <taxon>Metazoa</taxon>
        <taxon>Ecdysozoa</taxon>
        <taxon>Arthropoda</taxon>
        <taxon>Hexapoda</taxon>
        <taxon>Insecta</taxon>
        <taxon>Pterygota</taxon>
        <taxon>Neoptera</taxon>
        <taxon>Endopterygota</taxon>
        <taxon>Lepidoptera</taxon>
        <taxon>Glossata</taxon>
        <taxon>Ditrysia</taxon>
        <taxon>Tineoidea</taxon>
        <taxon>Psychidae</taxon>
        <taxon>Oiketicinae</taxon>
        <taxon>Eumeta</taxon>
    </lineage>
</organism>
<comment type="caution">
    <text evidence="2">The sequence shown here is derived from an EMBL/GenBank/DDBJ whole genome shotgun (WGS) entry which is preliminary data.</text>
</comment>
<dbReference type="AlphaFoldDB" id="A0A4C1V3R5"/>
<accession>A0A4C1V3R5</accession>
<gene>
    <name evidence="2" type="ORF">EVAR_82834_1</name>
</gene>
<proteinExistence type="predicted"/>
<feature type="compositionally biased region" description="Basic and acidic residues" evidence="1">
    <location>
        <begin position="1"/>
        <end position="17"/>
    </location>
</feature>
<evidence type="ECO:0000313" key="2">
    <source>
        <dbReference type="EMBL" id="GBP32996.1"/>
    </source>
</evidence>
<name>A0A4C1V3R5_EUMVA</name>
<reference evidence="2 3" key="1">
    <citation type="journal article" date="2019" name="Commun. Biol.">
        <title>The bagworm genome reveals a unique fibroin gene that provides high tensile strength.</title>
        <authorList>
            <person name="Kono N."/>
            <person name="Nakamura H."/>
            <person name="Ohtoshi R."/>
            <person name="Tomita M."/>
            <person name="Numata K."/>
            <person name="Arakawa K."/>
        </authorList>
    </citation>
    <scope>NUCLEOTIDE SEQUENCE [LARGE SCALE GENOMIC DNA]</scope>
</reference>
<protein>
    <submittedName>
        <fullName evidence="2">Uncharacterized protein</fullName>
    </submittedName>
</protein>
<sequence>MELRPDPTLEPESREEQDQIDGVPSIIDPNQEYSKFSLCSRDTTMIFCGTDVYFYSRAIIGVIERSDLAPTLPYPWPHPPLSTPSCLDGVRASSTTRSSFAIIGIARPECGFRYGLAQFGDFLLL</sequence>
<dbReference type="EMBL" id="BGZK01000268">
    <property type="protein sequence ID" value="GBP32996.1"/>
    <property type="molecule type" value="Genomic_DNA"/>
</dbReference>
<keyword evidence="3" id="KW-1185">Reference proteome</keyword>